<evidence type="ECO:0000256" key="1">
    <source>
        <dbReference type="SAM" id="Coils"/>
    </source>
</evidence>
<proteinExistence type="predicted"/>
<feature type="compositionally biased region" description="Low complexity" evidence="2">
    <location>
        <begin position="194"/>
        <end position="204"/>
    </location>
</feature>
<feature type="coiled-coil region" evidence="1">
    <location>
        <begin position="340"/>
        <end position="412"/>
    </location>
</feature>
<dbReference type="RefSeq" id="XP_001422371.1">
    <property type="nucleotide sequence ID" value="XM_001422334.1"/>
</dbReference>
<feature type="compositionally biased region" description="Low complexity" evidence="2">
    <location>
        <begin position="63"/>
        <end position="75"/>
    </location>
</feature>
<keyword evidence="1" id="KW-0175">Coiled coil</keyword>
<feature type="region of interest" description="Disordered" evidence="2">
    <location>
        <begin position="152"/>
        <end position="324"/>
    </location>
</feature>
<name>A4SAE4_OSTLU</name>
<feature type="region of interest" description="Disordered" evidence="2">
    <location>
        <begin position="665"/>
        <end position="688"/>
    </location>
</feature>
<protein>
    <submittedName>
        <fullName evidence="3">Uncharacterized protein</fullName>
    </submittedName>
</protein>
<keyword evidence="4" id="KW-1185">Reference proteome</keyword>
<feature type="compositionally biased region" description="Basic and acidic residues" evidence="2">
    <location>
        <begin position="266"/>
        <end position="281"/>
    </location>
</feature>
<dbReference type="GeneID" id="5006479"/>
<evidence type="ECO:0000313" key="3">
    <source>
        <dbReference type="EMBL" id="ABP00688.1"/>
    </source>
</evidence>
<feature type="compositionally biased region" description="Basic and acidic residues" evidence="2">
    <location>
        <begin position="665"/>
        <end position="674"/>
    </location>
</feature>
<evidence type="ECO:0000256" key="2">
    <source>
        <dbReference type="SAM" id="MobiDB-lite"/>
    </source>
</evidence>
<dbReference type="Gene3D" id="1.25.10.10">
    <property type="entry name" value="Leucine-rich Repeat Variant"/>
    <property type="match status" value="1"/>
</dbReference>
<feature type="compositionally biased region" description="Polar residues" evidence="2">
    <location>
        <begin position="306"/>
        <end position="321"/>
    </location>
</feature>
<dbReference type="EMBL" id="CP000599">
    <property type="protein sequence ID" value="ABP00688.1"/>
    <property type="molecule type" value="Genomic_DNA"/>
</dbReference>
<reference evidence="3 4" key="1">
    <citation type="journal article" date="2007" name="Proc. Natl. Acad. Sci. U.S.A.">
        <title>The tiny eukaryote Ostreococcus provides genomic insights into the paradox of plankton speciation.</title>
        <authorList>
            <person name="Palenik B."/>
            <person name="Grimwood J."/>
            <person name="Aerts A."/>
            <person name="Rouze P."/>
            <person name="Salamov A."/>
            <person name="Putnam N."/>
            <person name="Dupont C."/>
            <person name="Jorgensen R."/>
            <person name="Derelle E."/>
            <person name="Rombauts S."/>
            <person name="Zhou K."/>
            <person name="Otillar R."/>
            <person name="Merchant S.S."/>
            <person name="Podell S."/>
            <person name="Gaasterland T."/>
            <person name="Napoli C."/>
            <person name="Gendler K."/>
            <person name="Manuell A."/>
            <person name="Tai V."/>
            <person name="Vallon O."/>
            <person name="Piganeau G."/>
            <person name="Jancek S."/>
            <person name="Heijde M."/>
            <person name="Jabbari K."/>
            <person name="Bowler C."/>
            <person name="Lohr M."/>
            <person name="Robbens S."/>
            <person name="Werner G."/>
            <person name="Dubchak I."/>
            <person name="Pazour G.J."/>
            <person name="Ren Q."/>
            <person name="Paulsen I."/>
            <person name="Delwiche C."/>
            <person name="Schmutz J."/>
            <person name="Rokhsar D."/>
            <person name="Van de Peer Y."/>
            <person name="Moreau H."/>
            <person name="Grigoriev I.V."/>
        </authorList>
    </citation>
    <scope>NUCLEOTIDE SEQUENCE [LARGE SCALE GENOMIC DNA]</scope>
    <source>
        <strain evidence="3 4">CCE9901</strain>
    </source>
</reference>
<dbReference type="InterPro" id="IPR016024">
    <property type="entry name" value="ARM-type_fold"/>
</dbReference>
<dbReference type="OMA" id="HAGVMHE"/>
<feature type="region of interest" description="Disordered" evidence="2">
    <location>
        <begin position="1"/>
        <end position="75"/>
    </location>
</feature>
<evidence type="ECO:0000313" key="4">
    <source>
        <dbReference type="Proteomes" id="UP000001568"/>
    </source>
</evidence>
<dbReference type="KEGG" id="olu:OSTLU_18862"/>
<gene>
    <name evidence="3" type="ORF">OSTLU_18862</name>
</gene>
<dbReference type="HOGENOM" id="CLU_400322_0_0_1"/>
<feature type="compositionally biased region" description="Basic and acidic residues" evidence="2">
    <location>
        <begin position="235"/>
        <end position="258"/>
    </location>
</feature>
<sequence length="688" mass="74322">MSRDALGERSTRTLTAYGRPSTSPLAESARELARTTMAGRLRDAATTTRRGRRDDEGEDEYESATTTSETTSATASLIGSSVIEFGREREGARRLRGRDRFGTAARRERFEESKRTAKTRGTFDVAENARLALEAKEAQLQKMAARLRALERERERERGREMDEERETFADAANDLEGEMAAAMARLRGDAGGATTSRQQTTKSSRAREDAGTFAFAPDAFASRDGDDPATPELPRGRGKAEEHGDDVEMTKTPEIKPMHPPRAPPSERSDAEISESKTPEPIKPGVRVDGGYLTPSGRVVGSALKSGSSKPKTPNESKSVVFTPGEIAQYSDAGTPFDAADVEELRAELREVRAALKSAFSVSEKLVAQCEKKNREIKEKNTSVMLAREELENARAALERAQKEALEAKKSVAGVPAGDLAEAYEKSKRLNSELLRVMRASIGVNVELSPDVVFAILPTLASLAVRGDVAEAMAQGGALDALAGALDLFAHDPAVCRKAIAAIESICRAGSPDASGATQDEEIIAIRSRLTNEAVDACGAAVARCAYDHVADARLSEAICALAHAFAEIGDYDRVQFLIGRECALVQAICKISKTHEHDERTQRASSLALAAFAACDENTKRVVESLGGIALIKRCVQELGIDDAQRAFPHVKRWISGKKTREDRERGARGFDSDDGEADVDVTGNL</sequence>
<organism evidence="3 4">
    <name type="scientific">Ostreococcus lucimarinus (strain CCE9901)</name>
    <dbReference type="NCBI Taxonomy" id="436017"/>
    <lineage>
        <taxon>Eukaryota</taxon>
        <taxon>Viridiplantae</taxon>
        <taxon>Chlorophyta</taxon>
        <taxon>Mamiellophyceae</taxon>
        <taxon>Mamiellales</taxon>
        <taxon>Bathycoccaceae</taxon>
        <taxon>Ostreococcus</taxon>
    </lineage>
</organism>
<dbReference type="Gramene" id="ABP00688">
    <property type="protein sequence ID" value="ABP00688"/>
    <property type="gene ID" value="OSTLU_18862"/>
</dbReference>
<dbReference type="OrthoDB" id="10612809at2759"/>
<dbReference type="AlphaFoldDB" id="A4SAE4"/>
<dbReference type="Proteomes" id="UP000001568">
    <property type="component" value="Chromosome 19"/>
</dbReference>
<feature type="compositionally biased region" description="Basic and acidic residues" evidence="2">
    <location>
        <begin position="1"/>
        <end position="11"/>
    </location>
</feature>
<feature type="compositionally biased region" description="Basic and acidic residues" evidence="2">
    <location>
        <begin position="152"/>
        <end position="169"/>
    </location>
</feature>
<dbReference type="InterPro" id="IPR011989">
    <property type="entry name" value="ARM-like"/>
</dbReference>
<dbReference type="SUPFAM" id="SSF48371">
    <property type="entry name" value="ARM repeat"/>
    <property type="match status" value="1"/>
</dbReference>
<accession>A4SAE4</accession>